<gene>
    <name evidence="1" type="ORF">QF035_010069</name>
</gene>
<evidence type="ECO:0000313" key="1">
    <source>
        <dbReference type="EMBL" id="MDQ1032487.1"/>
    </source>
</evidence>
<protein>
    <submittedName>
        <fullName evidence="1">Uncharacterized protein</fullName>
    </submittedName>
</protein>
<keyword evidence="2" id="KW-1185">Reference proteome</keyword>
<organism evidence="1 2">
    <name type="scientific">Streptomyces umbrinus</name>
    <dbReference type="NCBI Taxonomy" id="67370"/>
    <lineage>
        <taxon>Bacteria</taxon>
        <taxon>Bacillati</taxon>
        <taxon>Actinomycetota</taxon>
        <taxon>Actinomycetes</taxon>
        <taxon>Kitasatosporales</taxon>
        <taxon>Streptomycetaceae</taxon>
        <taxon>Streptomyces</taxon>
        <taxon>Streptomyces phaeochromogenes group</taxon>
    </lineage>
</organism>
<comment type="caution">
    <text evidence="1">The sequence shown here is derived from an EMBL/GenBank/DDBJ whole genome shotgun (WGS) entry which is preliminary data.</text>
</comment>
<dbReference type="EMBL" id="JAUSZI010000002">
    <property type="protein sequence ID" value="MDQ1032487.1"/>
    <property type="molecule type" value="Genomic_DNA"/>
</dbReference>
<reference evidence="1 2" key="1">
    <citation type="submission" date="2023-07" db="EMBL/GenBank/DDBJ databases">
        <title>Comparative genomics of wheat-associated soil bacteria to identify genetic determinants of phenazine resistance.</title>
        <authorList>
            <person name="Mouncey N."/>
        </authorList>
    </citation>
    <scope>NUCLEOTIDE SEQUENCE [LARGE SCALE GENOMIC DNA]</scope>
    <source>
        <strain evidence="1 2">V2I4</strain>
    </source>
</reference>
<accession>A0ABU0TA09</accession>
<proteinExistence type="predicted"/>
<name>A0ABU0TA09_9ACTN</name>
<dbReference type="Proteomes" id="UP001230328">
    <property type="component" value="Unassembled WGS sequence"/>
</dbReference>
<evidence type="ECO:0000313" key="2">
    <source>
        <dbReference type="Proteomes" id="UP001230328"/>
    </source>
</evidence>
<sequence length="31" mass="3240">MAQPQWNDAGLVMRACGTNGPGGAIECTGWF</sequence>